<evidence type="ECO:0000313" key="2">
    <source>
        <dbReference type="EMBL" id="MDT0265928.1"/>
    </source>
</evidence>
<dbReference type="Pfam" id="PF13508">
    <property type="entry name" value="Acetyltransf_7"/>
    <property type="match status" value="1"/>
</dbReference>
<gene>
    <name evidence="2" type="ORF">RM844_06440</name>
</gene>
<feature type="domain" description="N-acetyltransferase" evidence="1">
    <location>
        <begin position="77"/>
        <end position="229"/>
    </location>
</feature>
<dbReference type="InterPro" id="IPR016181">
    <property type="entry name" value="Acyl_CoA_acyltransferase"/>
</dbReference>
<organism evidence="2 3">
    <name type="scientific">Streptomyces chisholmiae</name>
    <dbReference type="NCBI Taxonomy" id="3075540"/>
    <lineage>
        <taxon>Bacteria</taxon>
        <taxon>Bacillati</taxon>
        <taxon>Actinomycetota</taxon>
        <taxon>Actinomycetes</taxon>
        <taxon>Kitasatosporales</taxon>
        <taxon>Streptomycetaceae</taxon>
        <taxon>Streptomyces</taxon>
    </lineage>
</organism>
<dbReference type="Proteomes" id="UP001183410">
    <property type="component" value="Unassembled WGS sequence"/>
</dbReference>
<dbReference type="InterPro" id="IPR000182">
    <property type="entry name" value="GNAT_dom"/>
</dbReference>
<protein>
    <submittedName>
        <fullName evidence="2">GNAT family N-acetyltransferase</fullName>
    </submittedName>
</protein>
<comment type="caution">
    <text evidence="2">The sequence shown here is derived from an EMBL/GenBank/DDBJ whole genome shotgun (WGS) entry which is preliminary data.</text>
</comment>
<sequence>MSSPITELVSPTAPATVPELARAWVAGWTVSRRVPPPVADPWGLRIAVGAPGQRVRHVLPAADEALVRGLAATVVEPDVWLKTFVEPKVLRGWLPAGWVPDAPGWLMTSPLRPAHGPTPVPAGYTLSLTAERGVTQVRLHTPDGVLAARGQTAVVDTVAVVDQIATHPEHRRRGLGRLVMGALAEAAVAAGAHTGLLGATTEGRALYRTLGWRTRAPLTGFIHRPRPAR</sequence>
<name>A0ABU2JNZ3_9ACTN</name>
<dbReference type="EMBL" id="JAVREO010000003">
    <property type="protein sequence ID" value="MDT0265928.1"/>
    <property type="molecule type" value="Genomic_DNA"/>
</dbReference>
<evidence type="ECO:0000259" key="1">
    <source>
        <dbReference type="PROSITE" id="PS51186"/>
    </source>
</evidence>
<evidence type="ECO:0000313" key="3">
    <source>
        <dbReference type="Proteomes" id="UP001183410"/>
    </source>
</evidence>
<keyword evidence="3" id="KW-1185">Reference proteome</keyword>
<accession>A0ABU2JNZ3</accession>
<dbReference type="PROSITE" id="PS51186">
    <property type="entry name" value="GNAT"/>
    <property type="match status" value="1"/>
</dbReference>
<dbReference type="Gene3D" id="3.40.630.30">
    <property type="match status" value="1"/>
</dbReference>
<dbReference type="SUPFAM" id="SSF55729">
    <property type="entry name" value="Acyl-CoA N-acyltransferases (Nat)"/>
    <property type="match status" value="1"/>
</dbReference>
<dbReference type="RefSeq" id="WP_311665765.1">
    <property type="nucleotide sequence ID" value="NZ_JAVREO010000003.1"/>
</dbReference>
<reference evidence="3" key="1">
    <citation type="submission" date="2023-07" db="EMBL/GenBank/DDBJ databases">
        <title>30 novel species of actinomycetes from the DSMZ collection.</title>
        <authorList>
            <person name="Nouioui I."/>
        </authorList>
    </citation>
    <scope>NUCLEOTIDE SEQUENCE [LARGE SCALE GENOMIC DNA]</scope>
    <source>
        <strain evidence="3">DSM 44915</strain>
    </source>
</reference>
<proteinExistence type="predicted"/>